<name>A0A0E9Y186_ANGAN</name>
<reference evidence="1" key="1">
    <citation type="submission" date="2014-11" db="EMBL/GenBank/DDBJ databases">
        <authorList>
            <person name="Amaro Gonzalez C."/>
        </authorList>
    </citation>
    <scope>NUCLEOTIDE SEQUENCE</scope>
</reference>
<reference evidence="1" key="2">
    <citation type="journal article" date="2015" name="Fish Shellfish Immunol.">
        <title>Early steps in the European eel (Anguilla anguilla)-Vibrio vulnificus interaction in the gills: Role of the RtxA13 toxin.</title>
        <authorList>
            <person name="Callol A."/>
            <person name="Pajuelo D."/>
            <person name="Ebbesson L."/>
            <person name="Teles M."/>
            <person name="MacKenzie S."/>
            <person name="Amaro C."/>
        </authorList>
    </citation>
    <scope>NUCLEOTIDE SEQUENCE</scope>
</reference>
<organism evidence="1">
    <name type="scientific">Anguilla anguilla</name>
    <name type="common">European freshwater eel</name>
    <name type="synonym">Muraena anguilla</name>
    <dbReference type="NCBI Taxonomy" id="7936"/>
    <lineage>
        <taxon>Eukaryota</taxon>
        <taxon>Metazoa</taxon>
        <taxon>Chordata</taxon>
        <taxon>Craniata</taxon>
        <taxon>Vertebrata</taxon>
        <taxon>Euteleostomi</taxon>
        <taxon>Actinopterygii</taxon>
        <taxon>Neopterygii</taxon>
        <taxon>Teleostei</taxon>
        <taxon>Anguilliformes</taxon>
        <taxon>Anguillidae</taxon>
        <taxon>Anguilla</taxon>
    </lineage>
</organism>
<proteinExistence type="predicted"/>
<dbReference type="EMBL" id="GBXM01000131">
    <property type="protein sequence ID" value="JAI08447.1"/>
    <property type="molecule type" value="Transcribed_RNA"/>
</dbReference>
<dbReference type="AlphaFoldDB" id="A0A0E9Y186"/>
<accession>A0A0E9Y186</accession>
<sequence>MEHREFEGISLINIDGNTLTLTCDVITIMGNLNFPTL</sequence>
<protein>
    <submittedName>
        <fullName evidence="1">Uncharacterized protein</fullName>
    </submittedName>
</protein>
<evidence type="ECO:0000313" key="1">
    <source>
        <dbReference type="EMBL" id="JAI08447.1"/>
    </source>
</evidence>